<keyword evidence="4 11" id="KW-0347">Helicase</keyword>
<dbReference type="STRING" id="515620.EUBELI_01231"/>
<dbReference type="Gene3D" id="1.10.10.160">
    <property type="match status" value="1"/>
</dbReference>
<dbReference type="GO" id="GO:0000725">
    <property type="term" value="P:recombinational repair"/>
    <property type="evidence" value="ECO:0007669"/>
    <property type="project" value="TreeGrafter"/>
</dbReference>
<dbReference type="GO" id="GO:0005829">
    <property type="term" value="C:cytosol"/>
    <property type="evidence" value="ECO:0007669"/>
    <property type="project" value="TreeGrafter"/>
</dbReference>
<evidence type="ECO:0000256" key="6">
    <source>
        <dbReference type="ARBA" id="ARBA00023125"/>
    </source>
</evidence>
<dbReference type="eggNOG" id="COG0210">
    <property type="taxonomic scope" value="Bacteria"/>
</dbReference>
<comment type="catalytic activity">
    <reaction evidence="10">
        <text>ATP + H2O = ADP + phosphate + H(+)</text>
        <dbReference type="Rhea" id="RHEA:13065"/>
        <dbReference type="ChEBI" id="CHEBI:15377"/>
        <dbReference type="ChEBI" id="CHEBI:15378"/>
        <dbReference type="ChEBI" id="CHEBI:30616"/>
        <dbReference type="ChEBI" id="CHEBI:43474"/>
        <dbReference type="ChEBI" id="CHEBI:456216"/>
        <dbReference type="EC" id="5.6.2.4"/>
    </reaction>
</comment>
<evidence type="ECO:0000313" key="15">
    <source>
        <dbReference type="EMBL" id="ACR72229.1"/>
    </source>
</evidence>
<dbReference type="InterPro" id="IPR014016">
    <property type="entry name" value="UvrD-like_ATP-bd"/>
</dbReference>
<keyword evidence="2 11" id="KW-0547">Nucleotide-binding</keyword>
<dbReference type="HOGENOM" id="CLU_004585_6_1_9"/>
<evidence type="ECO:0000259" key="13">
    <source>
        <dbReference type="PROSITE" id="PS51198"/>
    </source>
</evidence>
<dbReference type="EMBL" id="CP001104">
    <property type="protein sequence ID" value="ACR72229.1"/>
    <property type="molecule type" value="Genomic_DNA"/>
</dbReference>
<accession>C4Z0W6</accession>
<evidence type="ECO:0000256" key="2">
    <source>
        <dbReference type="ARBA" id="ARBA00022741"/>
    </source>
</evidence>
<evidence type="ECO:0000256" key="12">
    <source>
        <dbReference type="SAM" id="Coils"/>
    </source>
</evidence>
<dbReference type="GO" id="GO:0033202">
    <property type="term" value="C:DNA helicase complex"/>
    <property type="evidence" value="ECO:0007669"/>
    <property type="project" value="TreeGrafter"/>
</dbReference>
<dbReference type="GO" id="GO:0016887">
    <property type="term" value="F:ATP hydrolysis activity"/>
    <property type="evidence" value="ECO:0007669"/>
    <property type="project" value="RHEA"/>
</dbReference>
<comment type="similarity">
    <text evidence="1">Belongs to the helicase family. UvrD subfamily.</text>
</comment>
<evidence type="ECO:0000256" key="10">
    <source>
        <dbReference type="ARBA" id="ARBA00048988"/>
    </source>
</evidence>
<dbReference type="EC" id="5.6.2.4" evidence="9"/>
<evidence type="ECO:0000313" key="16">
    <source>
        <dbReference type="Proteomes" id="UP000001476"/>
    </source>
</evidence>
<feature type="binding site" evidence="11">
    <location>
        <begin position="25"/>
        <end position="32"/>
    </location>
    <ligand>
        <name>ATP</name>
        <dbReference type="ChEBI" id="CHEBI:30616"/>
    </ligand>
</feature>
<dbReference type="InterPro" id="IPR027417">
    <property type="entry name" value="P-loop_NTPase"/>
</dbReference>
<gene>
    <name evidence="15" type="ordered locus">EUBELI_01231</name>
</gene>
<protein>
    <recommendedName>
        <fullName evidence="9">DNA 3'-5' helicase</fullName>
        <ecNumber evidence="9">5.6.2.4</ecNumber>
    </recommendedName>
</protein>
<dbReference type="GO" id="GO:0005524">
    <property type="term" value="F:ATP binding"/>
    <property type="evidence" value="ECO:0007669"/>
    <property type="project" value="UniProtKB-UniRule"/>
</dbReference>
<comment type="catalytic activity">
    <reaction evidence="8">
        <text>Couples ATP hydrolysis with the unwinding of duplex DNA by translocating in the 3'-5' direction.</text>
        <dbReference type="EC" id="5.6.2.4"/>
    </reaction>
</comment>
<dbReference type="SUPFAM" id="SSF52540">
    <property type="entry name" value="P-loop containing nucleoside triphosphate hydrolases"/>
    <property type="match status" value="1"/>
</dbReference>
<sequence>MPLLQFNEAQIQAIQHNKGPCMVIAGPGSGKTTVLTHRVRYLIDRCGVNPSDILVITFTKAAAEQMKLKFKGLSEGRNSAVTFGTFHAVFFTILKAAYNYSARCIIKPQVQHEFVKDQMCRLELEYDDEKEAVASVLSEISRVKGEAVNIDEYESMSVPQQSFRIIYMAYDDMLVKKHLIDFDDMIGLCRDLLMQREDYRKAWQNKYKYILVDEFQDINKAQFDVVRILADGYRNLFVVGDDDQSIYGFRGSAPQIMLDFNKYYSDAVRIDMCINYRSTGNIVLASRAVAEENEQRYYKDITTYNSQGDSVFIYEFNSLNDEKAFVTSEIRRLIDSGIAADDIAVLSRTNVIGNMYMSRLESDGIPCCDYSAVQDVYEHWISKDILTYIRIALGSRERMDFLRIINKPIRYITRSYITQPADINALKRSCERNEQMSEQVEKLASDINMIRNMSPFAAVNYIRKGIGYDEYIRNYIYEHKADKEELYNVLDELAHRASRYMSLSQWLDGITEYLKQCDTQRRNNTVEGVHMLTMHGSKGLEYKIVMVMDVCEGIIPYNKAVLDEQIEEERRLFYVAMTRAKEKLYLLSPKQRYNKDTTRSRFLEEILTARYPLLRTDLHTP</sequence>
<reference evidence="15 16" key="1">
    <citation type="journal article" date="2009" name="Proc. Natl. Acad. Sci. U.S.A.">
        <title>Characterizing a model human gut microbiota composed of members of its two dominant bacterial phyla.</title>
        <authorList>
            <person name="Mahowald M.A."/>
            <person name="Rey F.E."/>
            <person name="Seedorf H."/>
            <person name="Turnbaugh P.J."/>
            <person name="Fulton R.S."/>
            <person name="Wollam A."/>
            <person name="Shah N."/>
            <person name="Wang C."/>
            <person name="Magrini V."/>
            <person name="Wilson R.K."/>
            <person name="Cantarel B.L."/>
            <person name="Coutinho P.M."/>
            <person name="Henrissat B."/>
            <person name="Crock L.W."/>
            <person name="Russell A."/>
            <person name="Verberkmoes N.C."/>
            <person name="Hettich R.L."/>
            <person name="Gordon J.I."/>
        </authorList>
    </citation>
    <scope>NUCLEOTIDE SEQUENCE [LARGE SCALE GENOMIC DNA]</scope>
    <source>
        <strain evidence="16">ATCC 27750 / DSM 3376 / VPI C15-48 / C15-B4</strain>
    </source>
</reference>
<name>C4Z0W6_LACE2</name>
<dbReference type="Gene3D" id="1.10.486.10">
    <property type="entry name" value="PCRA, domain 4"/>
    <property type="match status" value="1"/>
</dbReference>
<evidence type="ECO:0000256" key="1">
    <source>
        <dbReference type="ARBA" id="ARBA00009922"/>
    </source>
</evidence>
<evidence type="ECO:0000256" key="9">
    <source>
        <dbReference type="ARBA" id="ARBA00034808"/>
    </source>
</evidence>
<evidence type="ECO:0000256" key="4">
    <source>
        <dbReference type="ARBA" id="ARBA00022806"/>
    </source>
</evidence>
<feature type="coiled-coil region" evidence="12">
    <location>
        <begin position="426"/>
        <end position="453"/>
    </location>
</feature>
<keyword evidence="6" id="KW-0238">DNA-binding</keyword>
<dbReference type="InterPro" id="IPR014017">
    <property type="entry name" value="DNA_helicase_UvrD-like_C"/>
</dbReference>
<dbReference type="PROSITE" id="PS51198">
    <property type="entry name" value="UVRD_HELICASE_ATP_BIND"/>
    <property type="match status" value="1"/>
</dbReference>
<dbReference type="InterPro" id="IPR013986">
    <property type="entry name" value="DExx_box_DNA_helicase_dom_sf"/>
</dbReference>
<proteinExistence type="inferred from homology"/>
<dbReference type="PANTHER" id="PTHR11070:SF2">
    <property type="entry name" value="ATP-DEPENDENT DNA HELICASE SRS2"/>
    <property type="match status" value="1"/>
</dbReference>
<dbReference type="Proteomes" id="UP000001476">
    <property type="component" value="Chromosome"/>
</dbReference>
<dbReference type="PROSITE" id="PS51217">
    <property type="entry name" value="UVRD_HELICASE_CTER"/>
    <property type="match status" value="1"/>
</dbReference>
<organism evidence="15 16">
    <name type="scientific">Lachnospira eligens (strain ATCC 27750 / DSM 3376 / VPI C15-48 / C15-B4)</name>
    <name type="common">Eubacterium eligens</name>
    <dbReference type="NCBI Taxonomy" id="515620"/>
    <lineage>
        <taxon>Bacteria</taxon>
        <taxon>Bacillati</taxon>
        <taxon>Bacillota</taxon>
        <taxon>Clostridia</taxon>
        <taxon>Lachnospirales</taxon>
        <taxon>Lachnospiraceae</taxon>
        <taxon>Lachnospira</taxon>
    </lineage>
</organism>
<keyword evidence="7" id="KW-0413">Isomerase</keyword>
<dbReference type="Pfam" id="PF00580">
    <property type="entry name" value="UvrD-helicase"/>
    <property type="match status" value="1"/>
</dbReference>
<feature type="domain" description="UvrD-like helicase ATP-binding" evidence="13">
    <location>
        <begin position="4"/>
        <end position="279"/>
    </location>
</feature>
<dbReference type="CDD" id="cd18807">
    <property type="entry name" value="SF1_C_UvrD"/>
    <property type="match status" value="1"/>
</dbReference>
<keyword evidence="16" id="KW-1185">Reference proteome</keyword>
<feature type="domain" description="UvrD-like helicase C-terminal" evidence="14">
    <location>
        <begin position="280"/>
        <end position="539"/>
    </location>
</feature>
<keyword evidence="3 11" id="KW-0378">Hydrolase</keyword>
<evidence type="ECO:0000256" key="5">
    <source>
        <dbReference type="ARBA" id="ARBA00022840"/>
    </source>
</evidence>
<dbReference type="KEGG" id="eel:EUBELI_01231"/>
<evidence type="ECO:0000256" key="7">
    <source>
        <dbReference type="ARBA" id="ARBA00023235"/>
    </source>
</evidence>
<evidence type="ECO:0000256" key="11">
    <source>
        <dbReference type="PROSITE-ProRule" id="PRU00560"/>
    </source>
</evidence>
<dbReference type="Gene3D" id="3.40.50.300">
    <property type="entry name" value="P-loop containing nucleotide triphosphate hydrolases"/>
    <property type="match status" value="2"/>
</dbReference>
<dbReference type="AlphaFoldDB" id="C4Z0W6"/>
<dbReference type="InterPro" id="IPR000212">
    <property type="entry name" value="DNA_helicase_UvrD/REP"/>
</dbReference>
<evidence type="ECO:0000259" key="14">
    <source>
        <dbReference type="PROSITE" id="PS51217"/>
    </source>
</evidence>
<evidence type="ECO:0000256" key="3">
    <source>
        <dbReference type="ARBA" id="ARBA00022801"/>
    </source>
</evidence>
<keyword evidence="5 11" id="KW-0067">ATP-binding</keyword>
<evidence type="ECO:0000256" key="8">
    <source>
        <dbReference type="ARBA" id="ARBA00034617"/>
    </source>
</evidence>
<dbReference type="GO" id="GO:0043138">
    <property type="term" value="F:3'-5' DNA helicase activity"/>
    <property type="evidence" value="ECO:0007669"/>
    <property type="project" value="UniProtKB-EC"/>
</dbReference>
<dbReference type="PANTHER" id="PTHR11070">
    <property type="entry name" value="UVRD / RECB / PCRA DNA HELICASE FAMILY MEMBER"/>
    <property type="match status" value="1"/>
</dbReference>
<dbReference type="GO" id="GO:0003677">
    <property type="term" value="F:DNA binding"/>
    <property type="evidence" value="ECO:0007669"/>
    <property type="project" value="UniProtKB-KW"/>
</dbReference>
<dbReference type="Pfam" id="PF13361">
    <property type="entry name" value="UvrD_C"/>
    <property type="match status" value="1"/>
</dbReference>
<dbReference type="CDD" id="cd17932">
    <property type="entry name" value="DEXQc_UvrD"/>
    <property type="match status" value="1"/>
</dbReference>
<keyword evidence="12" id="KW-0175">Coiled coil</keyword>